<evidence type="ECO:0000256" key="1">
    <source>
        <dbReference type="SAM" id="MobiDB-lite"/>
    </source>
</evidence>
<evidence type="ECO:0000313" key="3">
    <source>
        <dbReference type="Proteomes" id="UP000801492"/>
    </source>
</evidence>
<evidence type="ECO:0000313" key="2">
    <source>
        <dbReference type="EMBL" id="KAF2901594.1"/>
    </source>
</evidence>
<protein>
    <submittedName>
        <fullName evidence="2">Uncharacterized protein</fullName>
    </submittedName>
</protein>
<dbReference type="Proteomes" id="UP000801492">
    <property type="component" value="Unassembled WGS sequence"/>
</dbReference>
<dbReference type="EMBL" id="VTPC01001542">
    <property type="protein sequence ID" value="KAF2901594.1"/>
    <property type="molecule type" value="Genomic_DNA"/>
</dbReference>
<proteinExistence type="predicted"/>
<accession>A0A8K0DC89</accession>
<sequence length="292" mass="32735">MVETNPIKQIQLPGGKRPRGRPETRYLDQIMEDLEKLRITNWKEKAKNRTECARFKDTYSSTRRVPSTSTFEHLGSSQPINDVTEAIASTSASTAETSPVIKDLYMESTVSFEELLLRAVKSHSSGEKKKKMRIATGSEVITSDGVSHRVQNIQNERKIAEKQKNKRKSESKKKQAKSKKSTKRTVNETPDTLDNDAFSLRSSGSEDLAKRTTKHFAGQMSVDSGDPVIRYARKVSENECSTIFRFPQVGDKSLVDGADFVSILLQSTVGRDLAFQLCSVQYQLMVNLSDSC</sequence>
<feature type="compositionally biased region" description="Polar residues" evidence="1">
    <location>
        <begin position="143"/>
        <end position="154"/>
    </location>
</feature>
<feature type="region of interest" description="Disordered" evidence="1">
    <location>
        <begin position="143"/>
        <end position="200"/>
    </location>
</feature>
<reference evidence="2" key="1">
    <citation type="submission" date="2019-08" db="EMBL/GenBank/DDBJ databases">
        <title>The genome of the North American firefly Photinus pyralis.</title>
        <authorList>
            <consortium name="Photinus pyralis genome working group"/>
            <person name="Fallon T.R."/>
            <person name="Sander Lower S.E."/>
            <person name="Weng J.-K."/>
        </authorList>
    </citation>
    <scope>NUCLEOTIDE SEQUENCE</scope>
    <source>
        <strain evidence="2">TRF0915ILg1</strain>
        <tissue evidence="2">Whole body</tissue>
    </source>
</reference>
<name>A0A8K0DC89_IGNLU</name>
<feature type="compositionally biased region" description="Basic residues" evidence="1">
    <location>
        <begin position="164"/>
        <end position="183"/>
    </location>
</feature>
<organism evidence="2 3">
    <name type="scientific">Ignelater luminosus</name>
    <name type="common">Cucubano</name>
    <name type="synonym">Pyrophorus luminosus</name>
    <dbReference type="NCBI Taxonomy" id="2038154"/>
    <lineage>
        <taxon>Eukaryota</taxon>
        <taxon>Metazoa</taxon>
        <taxon>Ecdysozoa</taxon>
        <taxon>Arthropoda</taxon>
        <taxon>Hexapoda</taxon>
        <taxon>Insecta</taxon>
        <taxon>Pterygota</taxon>
        <taxon>Neoptera</taxon>
        <taxon>Endopterygota</taxon>
        <taxon>Coleoptera</taxon>
        <taxon>Polyphaga</taxon>
        <taxon>Elateriformia</taxon>
        <taxon>Elateroidea</taxon>
        <taxon>Elateridae</taxon>
        <taxon>Agrypninae</taxon>
        <taxon>Pyrophorini</taxon>
        <taxon>Ignelater</taxon>
    </lineage>
</organism>
<gene>
    <name evidence="2" type="ORF">ILUMI_04591</name>
</gene>
<comment type="caution">
    <text evidence="2">The sequence shown here is derived from an EMBL/GenBank/DDBJ whole genome shotgun (WGS) entry which is preliminary data.</text>
</comment>
<keyword evidence="3" id="KW-1185">Reference proteome</keyword>
<feature type="region of interest" description="Disordered" evidence="1">
    <location>
        <begin position="1"/>
        <end position="23"/>
    </location>
</feature>
<dbReference type="AlphaFoldDB" id="A0A8K0DC89"/>